<reference evidence="1 2" key="1">
    <citation type="submission" date="2024-01" db="EMBL/GenBank/DDBJ databases">
        <authorList>
            <person name="Waweru B."/>
        </authorList>
    </citation>
    <scope>NUCLEOTIDE SEQUENCE [LARGE SCALE GENOMIC DNA]</scope>
</reference>
<name>A0AAV1SC89_9ROSI</name>
<evidence type="ECO:0000313" key="2">
    <source>
        <dbReference type="Proteomes" id="UP001314170"/>
    </source>
</evidence>
<proteinExistence type="predicted"/>
<accession>A0AAV1SC89</accession>
<protein>
    <submittedName>
        <fullName evidence="1">Uncharacterized protein</fullName>
    </submittedName>
</protein>
<dbReference type="EMBL" id="CAWUPB010001173">
    <property type="protein sequence ID" value="CAK7348016.1"/>
    <property type="molecule type" value="Genomic_DNA"/>
</dbReference>
<evidence type="ECO:0000313" key="1">
    <source>
        <dbReference type="EMBL" id="CAK7348016.1"/>
    </source>
</evidence>
<organism evidence="1 2">
    <name type="scientific">Dovyalis caffra</name>
    <dbReference type="NCBI Taxonomy" id="77055"/>
    <lineage>
        <taxon>Eukaryota</taxon>
        <taxon>Viridiplantae</taxon>
        <taxon>Streptophyta</taxon>
        <taxon>Embryophyta</taxon>
        <taxon>Tracheophyta</taxon>
        <taxon>Spermatophyta</taxon>
        <taxon>Magnoliopsida</taxon>
        <taxon>eudicotyledons</taxon>
        <taxon>Gunneridae</taxon>
        <taxon>Pentapetalae</taxon>
        <taxon>rosids</taxon>
        <taxon>fabids</taxon>
        <taxon>Malpighiales</taxon>
        <taxon>Salicaceae</taxon>
        <taxon>Flacourtieae</taxon>
        <taxon>Dovyalis</taxon>
    </lineage>
</organism>
<gene>
    <name evidence="1" type="ORF">DCAF_LOCUS20708</name>
</gene>
<keyword evidence="2" id="KW-1185">Reference proteome</keyword>
<dbReference type="Proteomes" id="UP001314170">
    <property type="component" value="Unassembled WGS sequence"/>
</dbReference>
<comment type="caution">
    <text evidence="1">The sequence shown here is derived from an EMBL/GenBank/DDBJ whole genome shotgun (WGS) entry which is preliminary data.</text>
</comment>
<dbReference type="AlphaFoldDB" id="A0AAV1SC89"/>
<sequence length="98" mass="10639">MDIFVIWWIQEGFSVWFGTPRGREEGVALVFFEMLEVTVSRGGRLCSHDSDGSVSECSGLGMRGTAGVKMGNGKGKAVVLGARQHPLKPHKIGRLPKP</sequence>